<dbReference type="InterPro" id="IPR036388">
    <property type="entry name" value="WH-like_DNA-bd_sf"/>
</dbReference>
<evidence type="ECO:0000313" key="1">
    <source>
        <dbReference type="EMBL" id="OOC09754.1"/>
    </source>
</evidence>
<dbReference type="EMBL" id="MUZR01000035">
    <property type="protein sequence ID" value="OOC09754.1"/>
    <property type="molecule type" value="Genomic_DNA"/>
</dbReference>
<reference evidence="1 2" key="1">
    <citation type="submission" date="2017-02" db="EMBL/GenBank/DDBJ databases">
        <title>Genomic diversity within the haloalkaliphilic genus Thioalkalivibrio.</title>
        <authorList>
            <person name="Ahn A.-C."/>
            <person name="Meier-Kolthoff J."/>
            <person name="Overmars L."/>
            <person name="Richter M."/>
            <person name="Woyke T."/>
            <person name="Sorokin D.Y."/>
            <person name="Muyzer G."/>
        </authorList>
    </citation>
    <scope>NUCLEOTIDE SEQUENCE [LARGE SCALE GENOMIC DNA]</scope>
    <source>
        <strain evidence="1 2">HL17</strain>
    </source>
</reference>
<dbReference type="RefSeq" id="WP_018947171.1">
    <property type="nucleotide sequence ID" value="NZ_MUZR01000035.1"/>
</dbReference>
<dbReference type="InterPro" id="IPR036390">
    <property type="entry name" value="WH_DNA-bd_sf"/>
</dbReference>
<dbReference type="Proteomes" id="UP000189177">
    <property type="component" value="Unassembled WGS sequence"/>
</dbReference>
<dbReference type="SUPFAM" id="SSF46785">
    <property type="entry name" value="Winged helix' DNA-binding domain"/>
    <property type="match status" value="1"/>
</dbReference>
<comment type="caution">
    <text evidence="1">The sequence shown here is derived from an EMBL/GenBank/DDBJ whole genome shotgun (WGS) entry which is preliminary data.</text>
</comment>
<accession>A0A1V2ZX98</accession>
<evidence type="ECO:0000313" key="2">
    <source>
        <dbReference type="Proteomes" id="UP000189177"/>
    </source>
</evidence>
<dbReference type="InterPro" id="IPR019238">
    <property type="entry name" value="AbiEi_2"/>
</dbReference>
<dbReference type="Gene3D" id="1.10.10.10">
    <property type="entry name" value="Winged helix-like DNA-binding domain superfamily/Winged helix DNA-binding domain"/>
    <property type="match status" value="1"/>
</dbReference>
<gene>
    <name evidence="1" type="ORF">B1A74_08990</name>
</gene>
<dbReference type="AlphaFoldDB" id="A0A1V2ZX98"/>
<dbReference type="OrthoDB" id="6630012at2"/>
<keyword evidence="2" id="KW-1185">Reference proteome</keyword>
<proteinExistence type="predicted"/>
<organism evidence="1 2">
    <name type="scientific">Thioalkalivibrio halophilus</name>
    <dbReference type="NCBI Taxonomy" id="252474"/>
    <lineage>
        <taxon>Bacteria</taxon>
        <taxon>Pseudomonadati</taxon>
        <taxon>Pseudomonadota</taxon>
        <taxon>Gammaproteobacteria</taxon>
        <taxon>Chromatiales</taxon>
        <taxon>Ectothiorhodospiraceae</taxon>
        <taxon>Thioalkalivibrio</taxon>
    </lineage>
</organism>
<sequence length="337" mass="37589">MDGLQEQQLLEQACECLEGATGLHPQIERASSLYLRVAPERTQRCFEVHTVPRLTPASVSWIAARLEPEYPVLIVSEYVNPRLAERLKSMDIGYLDLAGNAYINAPPVYVYVRGNKPVAAESVDRDPAGRAAFQSAGLRVVFALLCAPRLLHATYREIADAAGVSLGSASRSLQALRDQGFLLETGSRTRRLHNHHALIQRWTLAYPEQLRPRTLLGRYRAPGPGWWEHADLEPYGAVWGGEVAAARLTGYLIPERVSIHTRMTPNRLMAAFGLRKDPDGDIELHQTFWPPECHTEGPELAPRLLVHAELMASGDERNIETARMLYEHGLAGRLEPD</sequence>
<protein>
    <submittedName>
        <fullName evidence="1">Uncharacterized protein</fullName>
    </submittedName>
</protein>
<dbReference type="STRING" id="252474.B1A74_08990"/>
<dbReference type="Pfam" id="PF09952">
    <property type="entry name" value="AbiEi_2"/>
    <property type="match status" value="1"/>
</dbReference>
<name>A0A1V2ZX98_9GAMM</name>